<dbReference type="EMBL" id="JALAAR010000024">
    <property type="protein sequence ID" value="MEH8019349.1"/>
    <property type="molecule type" value="Genomic_DNA"/>
</dbReference>
<organism evidence="1 2">
    <name type="scientific">Rheinheimera muenzenbergensis</name>
    <dbReference type="NCBI Taxonomy" id="1193628"/>
    <lineage>
        <taxon>Bacteria</taxon>
        <taxon>Pseudomonadati</taxon>
        <taxon>Pseudomonadota</taxon>
        <taxon>Gammaproteobacteria</taxon>
        <taxon>Chromatiales</taxon>
        <taxon>Chromatiaceae</taxon>
        <taxon>Rheinheimera</taxon>
    </lineage>
</organism>
<dbReference type="Proteomes" id="UP001375382">
    <property type="component" value="Unassembled WGS sequence"/>
</dbReference>
<gene>
    <name evidence="1" type="ORF">MN202_19105</name>
</gene>
<dbReference type="RefSeq" id="WP_335737744.1">
    <property type="nucleotide sequence ID" value="NZ_JALAAR010000024.1"/>
</dbReference>
<dbReference type="InterPro" id="IPR020353">
    <property type="entry name" value="Toxin_YafO"/>
</dbReference>
<accession>A0ABU8CBZ6</accession>
<evidence type="ECO:0000313" key="2">
    <source>
        <dbReference type="Proteomes" id="UP001375382"/>
    </source>
</evidence>
<reference evidence="1 2" key="1">
    <citation type="journal article" date="2023" name="Ecotoxicol. Environ. Saf.">
        <title>Mercury remediation potential of mercury-resistant strain Rheinheimera metallidurans sp. nov. isolated from a municipal waste dumping site.</title>
        <authorList>
            <person name="Yadav V."/>
            <person name="Manjhi A."/>
            <person name="Vadakedath N."/>
        </authorList>
    </citation>
    <scope>NUCLEOTIDE SEQUENCE [LARGE SCALE GENOMIC DNA]</scope>
    <source>
        <strain evidence="1 2">E-49</strain>
    </source>
</reference>
<proteinExistence type="predicted"/>
<evidence type="ECO:0000313" key="1">
    <source>
        <dbReference type="EMBL" id="MEH8019349.1"/>
    </source>
</evidence>
<name>A0ABU8CBZ6_9GAMM</name>
<sequence>MITSKKVRVFVRDVLNSERKHNLDLDLLIKDFKRYKEGERVNYFGKDVPYHEPRPYAENAGLRHVHVLDRVKVVRFGAGNTSDAALVYTEGATSINTYYLIDFIPSGAHAAAQDDNYMRWLIRTAEDFRNKM</sequence>
<keyword evidence="2" id="KW-1185">Reference proteome</keyword>
<comment type="caution">
    <text evidence="1">The sequence shown here is derived from an EMBL/GenBank/DDBJ whole genome shotgun (WGS) entry which is preliminary data.</text>
</comment>
<protein>
    <submittedName>
        <fullName evidence="1">Type II toxin-antitoxin system YafO family toxin</fullName>
    </submittedName>
</protein>
<dbReference type="Pfam" id="PF13957">
    <property type="entry name" value="YafO_toxin"/>
    <property type="match status" value="1"/>
</dbReference>